<dbReference type="Proteomes" id="UP000030377">
    <property type="component" value="Unassembled WGS sequence"/>
</dbReference>
<keyword evidence="1" id="KW-0805">Transcription regulation</keyword>
<feature type="domain" description="HTH tetR-type" evidence="5">
    <location>
        <begin position="16"/>
        <end position="76"/>
    </location>
</feature>
<comment type="caution">
    <text evidence="6">The sequence shown here is derived from an EMBL/GenBank/DDBJ whole genome shotgun (WGS) entry which is preliminary data.</text>
</comment>
<dbReference type="GO" id="GO:0000976">
    <property type="term" value="F:transcription cis-regulatory region binding"/>
    <property type="evidence" value="ECO:0007669"/>
    <property type="project" value="TreeGrafter"/>
</dbReference>
<sequence>MRSQLVRKPENTYHHGDLRDALIKAALREAEQGGAEAISIKALAKQLGVSQPAPYRHFADRDALLTAVTAEAFRQLSALLREAMAKPSKQSKLSRLAQATLDFGLRRNGIYRLMFASRTVSCAAKGSELHDATRETFALVIEALEAPAVGFLRERQALKIWAALHGVVMLAEQGLFTGEAAHATREELVEDFVNETKVALAAAIKDVRRRKEAGA</sequence>
<dbReference type="InterPro" id="IPR001647">
    <property type="entry name" value="HTH_TetR"/>
</dbReference>
<protein>
    <submittedName>
        <fullName evidence="6">Transcriptional regulator</fullName>
    </submittedName>
</protein>
<dbReference type="GO" id="GO:0003700">
    <property type="term" value="F:DNA-binding transcription factor activity"/>
    <property type="evidence" value="ECO:0007669"/>
    <property type="project" value="TreeGrafter"/>
</dbReference>
<dbReference type="EMBL" id="JRPN01000014">
    <property type="protein sequence ID" value="KGT78973.1"/>
    <property type="molecule type" value="Genomic_DNA"/>
</dbReference>
<evidence type="ECO:0000259" key="5">
    <source>
        <dbReference type="PROSITE" id="PS50977"/>
    </source>
</evidence>
<accession>A0A0A3YZC4</accession>
<evidence type="ECO:0000256" key="3">
    <source>
        <dbReference type="ARBA" id="ARBA00023163"/>
    </source>
</evidence>
<keyword evidence="2 4" id="KW-0238">DNA-binding</keyword>
<dbReference type="InterPro" id="IPR036271">
    <property type="entry name" value="Tet_transcr_reg_TetR-rel_C_sf"/>
</dbReference>
<dbReference type="PANTHER" id="PTHR30055:SF220">
    <property type="entry name" value="TETR-FAMILY REGULATORY PROTEIN"/>
    <property type="match status" value="1"/>
</dbReference>
<reference evidence="6 7" key="1">
    <citation type="submission" date="2014-09" db="EMBL/GenBank/DDBJ databases">
        <title>Draft genome of Bradyrhizobium japonicum Is-34.</title>
        <authorList>
            <person name="Tsurumaru H."/>
            <person name="Yamakawa T."/>
            <person name="Hashimoto S."/>
            <person name="Okizaki K."/>
            <person name="Kanesaki Y."/>
            <person name="Yoshikawa H."/>
            <person name="Yajima S."/>
        </authorList>
    </citation>
    <scope>NUCLEOTIDE SEQUENCE [LARGE SCALE GENOMIC DNA]</scope>
    <source>
        <strain evidence="6 7">Is-34</strain>
    </source>
</reference>
<feature type="DNA-binding region" description="H-T-H motif" evidence="4">
    <location>
        <begin position="39"/>
        <end position="58"/>
    </location>
</feature>
<dbReference type="InterPro" id="IPR009057">
    <property type="entry name" value="Homeodomain-like_sf"/>
</dbReference>
<dbReference type="PANTHER" id="PTHR30055">
    <property type="entry name" value="HTH-TYPE TRANSCRIPTIONAL REGULATOR RUTR"/>
    <property type="match status" value="1"/>
</dbReference>
<dbReference type="Pfam" id="PF13305">
    <property type="entry name" value="TetR_C_33"/>
    <property type="match status" value="1"/>
</dbReference>
<keyword evidence="3" id="KW-0804">Transcription</keyword>
<evidence type="ECO:0000256" key="2">
    <source>
        <dbReference type="ARBA" id="ARBA00023125"/>
    </source>
</evidence>
<evidence type="ECO:0000313" key="6">
    <source>
        <dbReference type="EMBL" id="KGT78973.1"/>
    </source>
</evidence>
<dbReference type="PROSITE" id="PS50977">
    <property type="entry name" value="HTH_TETR_2"/>
    <property type="match status" value="1"/>
</dbReference>
<dbReference type="Gene3D" id="1.10.357.10">
    <property type="entry name" value="Tetracycline Repressor, domain 2"/>
    <property type="match status" value="1"/>
</dbReference>
<dbReference type="SUPFAM" id="SSF48498">
    <property type="entry name" value="Tetracyclin repressor-like, C-terminal domain"/>
    <property type="match status" value="1"/>
</dbReference>
<dbReference type="eggNOG" id="COG1309">
    <property type="taxonomic scope" value="Bacteria"/>
</dbReference>
<evidence type="ECO:0000256" key="1">
    <source>
        <dbReference type="ARBA" id="ARBA00023015"/>
    </source>
</evidence>
<dbReference type="InterPro" id="IPR050109">
    <property type="entry name" value="HTH-type_TetR-like_transc_reg"/>
</dbReference>
<evidence type="ECO:0000256" key="4">
    <source>
        <dbReference type="PROSITE-ProRule" id="PRU00335"/>
    </source>
</evidence>
<name>A0A0A3YZC4_BRAJP</name>
<dbReference type="InterPro" id="IPR025996">
    <property type="entry name" value="MT1864/Rv1816-like_C"/>
</dbReference>
<dbReference type="AlphaFoldDB" id="A0A0A3YZC4"/>
<dbReference type="RefSeq" id="WP_041955844.1">
    <property type="nucleotide sequence ID" value="NZ_JRPN01000014.1"/>
</dbReference>
<gene>
    <name evidence="6" type="ORF">MA20_16565</name>
</gene>
<dbReference type="SUPFAM" id="SSF46689">
    <property type="entry name" value="Homeodomain-like"/>
    <property type="match status" value="1"/>
</dbReference>
<proteinExistence type="predicted"/>
<evidence type="ECO:0000313" key="7">
    <source>
        <dbReference type="Proteomes" id="UP000030377"/>
    </source>
</evidence>
<dbReference type="Pfam" id="PF00440">
    <property type="entry name" value="TetR_N"/>
    <property type="match status" value="1"/>
</dbReference>
<organism evidence="6 7">
    <name type="scientific">Bradyrhizobium japonicum</name>
    <dbReference type="NCBI Taxonomy" id="375"/>
    <lineage>
        <taxon>Bacteria</taxon>
        <taxon>Pseudomonadati</taxon>
        <taxon>Pseudomonadota</taxon>
        <taxon>Alphaproteobacteria</taxon>
        <taxon>Hyphomicrobiales</taxon>
        <taxon>Nitrobacteraceae</taxon>
        <taxon>Bradyrhizobium</taxon>
    </lineage>
</organism>